<keyword evidence="2" id="KW-1185">Reference proteome</keyword>
<dbReference type="Proteomes" id="UP001432059">
    <property type="component" value="Chromosome"/>
</dbReference>
<proteinExistence type="predicted"/>
<evidence type="ECO:0000313" key="2">
    <source>
        <dbReference type="Proteomes" id="UP001432059"/>
    </source>
</evidence>
<protein>
    <recommendedName>
        <fullName evidence="3">Ammonium transporter AmtB-like domain-containing protein</fullName>
    </recommendedName>
</protein>
<evidence type="ECO:0000313" key="1">
    <source>
        <dbReference type="EMBL" id="WOC52933.1"/>
    </source>
</evidence>
<accession>A0AAU0FA59</accession>
<organism evidence="1 2">
    <name type="scientific">Bergeyella porcorum</name>
    <dbReference type="NCBI Taxonomy" id="1735111"/>
    <lineage>
        <taxon>Bacteria</taxon>
        <taxon>Pseudomonadati</taxon>
        <taxon>Bacteroidota</taxon>
        <taxon>Flavobacteriia</taxon>
        <taxon>Flavobacteriales</taxon>
        <taxon>Weeksellaceae</taxon>
        <taxon>Bergeyella</taxon>
    </lineage>
</organism>
<dbReference type="AlphaFoldDB" id="A0AAU0FA59"/>
<gene>
    <name evidence="1" type="ORF">BPO_2286</name>
</gene>
<name>A0AAU0FA59_9FLAO</name>
<reference evidence="1" key="1">
    <citation type="submission" date="2023-10" db="EMBL/GenBank/DDBJ databases">
        <title>Characterization and whole genome sequencing of a novel strain of Bergeyella porcorum QD2021 isolated from pig.</title>
        <authorList>
            <person name="Liu G."/>
            <person name="Chen C."/>
            <person name="Han X."/>
        </authorList>
    </citation>
    <scope>NUCLEOTIDE SEQUENCE</scope>
    <source>
        <strain evidence="1">QD2021</strain>
    </source>
</reference>
<dbReference type="EMBL" id="CP136426">
    <property type="protein sequence ID" value="WOC52933.1"/>
    <property type="molecule type" value="Genomic_DNA"/>
</dbReference>
<evidence type="ECO:0008006" key="3">
    <source>
        <dbReference type="Google" id="ProtNLM"/>
    </source>
</evidence>
<sequence length="85" mass="9373">MIFTTGVGSWFFIFPLAILLQGKLREIAQALFHLGGGFGKIFFHHFTAGEASGNCLNPISPRGKLRANDFLPFHHGGSFGVFIHR</sequence>
<dbReference type="KEGG" id="bpor:BPO_2286"/>